<organism evidence="1 2">
    <name type="scientific">Haemaphysalis longicornis</name>
    <name type="common">Bush tick</name>
    <dbReference type="NCBI Taxonomy" id="44386"/>
    <lineage>
        <taxon>Eukaryota</taxon>
        <taxon>Metazoa</taxon>
        <taxon>Ecdysozoa</taxon>
        <taxon>Arthropoda</taxon>
        <taxon>Chelicerata</taxon>
        <taxon>Arachnida</taxon>
        <taxon>Acari</taxon>
        <taxon>Parasitiformes</taxon>
        <taxon>Ixodida</taxon>
        <taxon>Ixodoidea</taxon>
        <taxon>Ixodidae</taxon>
        <taxon>Haemaphysalinae</taxon>
        <taxon>Haemaphysalis</taxon>
    </lineage>
</organism>
<comment type="caution">
    <text evidence="1">The sequence shown here is derived from an EMBL/GenBank/DDBJ whole genome shotgun (WGS) entry which is preliminary data.</text>
</comment>
<evidence type="ECO:0000313" key="2">
    <source>
        <dbReference type="Proteomes" id="UP000821853"/>
    </source>
</evidence>
<evidence type="ECO:0000313" key="1">
    <source>
        <dbReference type="EMBL" id="KAH9367479.1"/>
    </source>
</evidence>
<reference evidence="1 2" key="1">
    <citation type="journal article" date="2020" name="Cell">
        <title>Large-Scale Comparative Analyses of Tick Genomes Elucidate Their Genetic Diversity and Vector Capacities.</title>
        <authorList>
            <consortium name="Tick Genome and Microbiome Consortium (TIGMIC)"/>
            <person name="Jia N."/>
            <person name="Wang J."/>
            <person name="Shi W."/>
            <person name="Du L."/>
            <person name="Sun Y."/>
            <person name="Zhan W."/>
            <person name="Jiang J.F."/>
            <person name="Wang Q."/>
            <person name="Zhang B."/>
            <person name="Ji P."/>
            <person name="Bell-Sakyi L."/>
            <person name="Cui X.M."/>
            <person name="Yuan T.T."/>
            <person name="Jiang B.G."/>
            <person name="Yang W.F."/>
            <person name="Lam T.T."/>
            <person name="Chang Q.C."/>
            <person name="Ding S.J."/>
            <person name="Wang X.J."/>
            <person name="Zhu J.G."/>
            <person name="Ruan X.D."/>
            <person name="Zhao L."/>
            <person name="Wei J.T."/>
            <person name="Ye R.Z."/>
            <person name="Que T.C."/>
            <person name="Du C.H."/>
            <person name="Zhou Y.H."/>
            <person name="Cheng J.X."/>
            <person name="Dai P.F."/>
            <person name="Guo W.B."/>
            <person name="Han X.H."/>
            <person name="Huang E.J."/>
            <person name="Li L.F."/>
            <person name="Wei W."/>
            <person name="Gao Y.C."/>
            <person name="Liu J.Z."/>
            <person name="Shao H.Z."/>
            <person name="Wang X."/>
            <person name="Wang C.C."/>
            <person name="Yang T.C."/>
            <person name="Huo Q.B."/>
            <person name="Li W."/>
            <person name="Chen H.Y."/>
            <person name="Chen S.E."/>
            <person name="Zhou L.G."/>
            <person name="Ni X.B."/>
            <person name="Tian J.H."/>
            <person name="Sheng Y."/>
            <person name="Liu T."/>
            <person name="Pan Y.S."/>
            <person name="Xia L.Y."/>
            <person name="Li J."/>
            <person name="Zhao F."/>
            <person name="Cao W.C."/>
        </authorList>
    </citation>
    <scope>NUCLEOTIDE SEQUENCE [LARGE SCALE GENOMIC DNA]</scope>
    <source>
        <strain evidence="1">HaeL-2018</strain>
    </source>
</reference>
<sequence length="111" mass="11787">MGDRKREITFGCVVARRFSVFLPVASFAAARRCTVRAQSSVSAVALAMRRYPSSLSDDVSAVPSMLLVPVSGPSLAVRLSARAPGRRGLPHVADAALACFSVSSRPPCRRV</sequence>
<accession>A0A9J6FXB4</accession>
<protein>
    <submittedName>
        <fullName evidence="1">Uncharacterized protein</fullName>
    </submittedName>
</protein>
<dbReference type="Proteomes" id="UP000821853">
    <property type="component" value="Chromosome 2"/>
</dbReference>
<dbReference type="AlphaFoldDB" id="A0A9J6FXB4"/>
<gene>
    <name evidence="1" type="ORF">HPB48_010902</name>
</gene>
<keyword evidence="2" id="KW-1185">Reference proteome</keyword>
<name>A0A9J6FXB4_HAELO</name>
<dbReference type="EMBL" id="JABSTR010000004">
    <property type="protein sequence ID" value="KAH9367479.1"/>
    <property type="molecule type" value="Genomic_DNA"/>
</dbReference>
<dbReference type="VEuPathDB" id="VectorBase:HLOH_058282"/>
<proteinExistence type="predicted"/>